<proteinExistence type="predicted"/>
<reference evidence="2 3" key="1">
    <citation type="submission" date="2021-06" db="EMBL/GenBank/DDBJ databases">
        <authorList>
            <person name="Palmer J.M."/>
        </authorList>
    </citation>
    <scope>NUCLEOTIDE SEQUENCE [LARGE SCALE GENOMIC DNA]</scope>
    <source>
        <strain evidence="2 3">GA_2019</strain>
        <tissue evidence="2">Muscle</tissue>
    </source>
</reference>
<protein>
    <recommendedName>
        <fullName evidence="1">DUF6729 domain-containing protein</fullName>
    </recommendedName>
</protein>
<dbReference type="PANTHER" id="PTHR24401:SF29">
    <property type="entry name" value="SI:CH211-243P7.3-RELATED"/>
    <property type="match status" value="1"/>
</dbReference>
<evidence type="ECO:0000313" key="2">
    <source>
        <dbReference type="EMBL" id="MEQ2174756.1"/>
    </source>
</evidence>
<evidence type="ECO:0000259" key="1">
    <source>
        <dbReference type="Pfam" id="PF20499"/>
    </source>
</evidence>
<dbReference type="EMBL" id="JAHRIO010050651">
    <property type="protein sequence ID" value="MEQ2174756.1"/>
    <property type="molecule type" value="Genomic_DNA"/>
</dbReference>
<dbReference type="Proteomes" id="UP001476798">
    <property type="component" value="Unassembled WGS sequence"/>
</dbReference>
<organism evidence="2 3">
    <name type="scientific">Goodea atripinnis</name>
    <dbReference type="NCBI Taxonomy" id="208336"/>
    <lineage>
        <taxon>Eukaryota</taxon>
        <taxon>Metazoa</taxon>
        <taxon>Chordata</taxon>
        <taxon>Craniata</taxon>
        <taxon>Vertebrata</taxon>
        <taxon>Euteleostomi</taxon>
        <taxon>Actinopterygii</taxon>
        <taxon>Neopterygii</taxon>
        <taxon>Teleostei</taxon>
        <taxon>Neoteleostei</taxon>
        <taxon>Acanthomorphata</taxon>
        <taxon>Ovalentaria</taxon>
        <taxon>Atherinomorphae</taxon>
        <taxon>Cyprinodontiformes</taxon>
        <taxon>Goodeidae</taxon>
        <taxon>Goodea</taxon>
    </lineage>
</organism>
<dbReference type="PANTHER" id="PTHR24401">
    <property type="entry name" value="SI:CH211-243P7.3-RELATED"/>
    <property type="match status" value="1"/>
</dbReference>
<sequence>LWYFPPQPSLIYHQAPTSARFFDHPLLLWMPYRLWKVRLLCTDQACKHPLSSGGLHRRVRQITKKLSGPAKGTAQWLTSVGNEMGQVLISVLTAGEGPGLDLMAGGLVDRYKAAGVDPPVALYVDCGCCKEVGETKLKARFSEWPNLIVRLDIWHFMRRLAVGCTTNAHQLYPTFMARMSACIFEWDAADVNKVREAKRAQLKGHGWTALTEKQLDRQITKEELELHCRRRTRGEEQTIQLLDQLIGELISDRGKDSLGVPLLDPIRMQHIWFVQKRHVKCIQDPPDVALYTLDQLIGELISDKGKDSLGVPLLDPIRMQHIWFVQKRHVKRIQDPPDVALYTQTGTIIKGGVQLQALRCARGSTSLESFHCQLNRFIPGTCNLILLLKLQQILYFFPF</sequence>
<evidence type="ECO:0000313" key="3">
    <source>
        <dbReference type="Proteomes" id="UP001476798"/>
    </source>
</evidence>
<dbReference type="Pfam" id="PF20499">
    <property type="entry name" value="DUF6729"/>
    <property type="match status" value="1"/>
</dbReference>
<gene>
    <name evidence="2" type="ORF">GOODEAATRI_011157</name>
</gene>
<accession>A0ABV0NTM8</accession>
<name>A0ABV0NTM8_9TELE</name>
<feature type="domain" description="DUF6729" evidence="1">
    <location>
        <begin position="1"/>
        <end position="62"/>
    </location>
</feature>
<dbReference type="InterPro" id="IPR046616">
    <property type="entry name" value="DUF6729"/>
</dbReference>
<feature type="non-terminal residue" evidence="2">
    <location>
        <position position="1"/>
    </location>
</feature>
<comment type="caution">
    <text evidence="2">The sequence shown here is derived from an EMBL/GenBank/DDBJ whole genome shotgun (WGS) entry which is preliminary data.</text>
</comment>
<keyword evidence="3" id="KW-1185">Reference proteome</keyword>